<evidence type="ECO:0000313" key="1">
    <source>
        <dbReference type="EMBL" id="KAF2669303.1"/>
    </source>
</evidence>
<dbReference type="Proteomes" id="UP000799302">
    <property type="component" value="Unassembled WGS sequence"/>
</dbReference>
<dbReference type="EMBL" id="MU004235">
    <property type="protein sequence ID" value="KAF2669303.1"/>
    <property type="molecule type" value="Genomic_DNA"/>
</dbReference>
<reference evidence="1" key="1">
    <citation type="journal article" date="2020" name="Stud. Mycol.">
        <title>101 Dothideomycetes genomes: a test case for predicting lifestyles and emergence of pathogens.</title>
        <authorList>
            <person name="Haridas S."/>
            <person name="Albert R."/>
            <person name="Binder M."/>
            <person name="Bloem J."/>
            <person name="Labutti K."/>
            <person name="Salamov A."/>
            <person name="Andreopoulos B."/>
            <person name="Baker S."/>
            <person name="Barry K."/>
            <person name="Bills G."/>
            <person name="Bluhm B."/>
            <person name="Cannon C."/>
            <person name="Castanera R."/>
            <person name="Culley D."/>
            <person name="Daum C."/>
            <person name="Ezra D."/>
            <person name="Gonzalez J."/>
            <person name="Henrissat B."/>
            <person name="Kuo A."/>
            <person name="Liang C."/>
            <person name="Lipzen A."/>
            <person name="Lutzoni F."/>
            <person name="Magnuson J."/>
            <person name="Mondo S."/>
            <person name="Nolan M."/>
            <person name="Ohm R."/>
            <person name="Pangilinan J."/>
            <person name="Park H.-J."/>
            <person name="Ramirez L."/>
            <person name="Alfaro M."/>
            <person name="Sun H."/>
            <person name="Tritt A."/>
            <person name="Yoshinaga Y."/>
            <person name="Zwiers L.-H."/>
            <person name="Turgeon B."/>
            <person name="Goodwin S."/>
            <person name="Spatafora J."/>
            <person name="Crous P."/>
            <person name="Grigoriev I."/>
        </authorList>
    </citation>
    <scope>NUCLEOTIDE SEQUENCE</scope>
    <source>
        <strain evidence="1">CBS 115976</strain>
    </source>
</reference>
<evidence type="ECO:0000313" key="2">
    <source>
        <dbReference type="Proteomes" id="UP000799302"/>
    </source>
</evidence>
<proteinExistence type="predicted"/>
<accession>A0A6A6UD56</accession>
<keyword evidence="2" id="KW-1185">Reference proteome</keyword>
<sequence length="193" mass="21343">MARMVKDNLLVGQFKEQESRVMLKAGLRQELESGHCCKRDQRITAHRQMCPVSCVCPVSSVLSQSASVTFSNRNNRAPLGFRLQLLLNLESASLPSASRNNCHPQAAQSARPKAADHLSFLNPIPTTDRPLGPILAPIPLPLSSVRTVWCMVLVLRLFASFIHNLPTLSPFSRPFHPLTLLYVRNHSALALCA</sequence>
<name>A0A6A6UD56_9PEZI</name>
<organism evidence="1 2">
    <name type="scientific">Microthyrium microscopicum</name>
    <dbReference type="NCBI Taxonomy" id="703497"/>
    <lineage>
        <taxon>Eukaryota</taxon>
        <taxon>Fungi</taxon>
        <taxon>Dikarya</taxon>
        <taxon>Ascomycota</taxon>
        <taxon>Pezizomycotina</taxon>
        <taxon>Dothideomycetes</taxon>
        <taxon>Dothideomycetes incertae sedis</taxon>
        <taxon>Microthyriales</taxon>
        <taxon>Microthyriaceae</taxon>
        <taxon>Microthyrium</taxon>
    </lineage>
</organism>
<dbReference type="AlphaFoldDB" id="A0A6A6UD56"/>
<protein>
    <submittedName>
        <fullName evidence="1">Uncharacterized protein</fullName>
    </submittedName>
</protein>
<gene>
    <name evidence="1" type="ORF">BT63DRAFT_455280</name>
</gene>